<name>A0AAN9GAI5_9CAEN</name>
<dbReference type="PROSITE" id="PS50405">
    <property type="entry name" value="GST_CTER"/>
    <property type="match status" value="1"/>
</dbReference>
<dbReference type="CDD" id="cd10305">
    <property type="entry name" value="GST_C_AIMP3"/>
    <property type="match status" value="1"/>
</dbReference>
<dbReference type="Gene3D" id="1.20.1050.10">
    <property type="match status" value="1"/>
</dbReference>
<dbReference type="EMBL" id="JBAMIC010000011">
    <property type="protein sequence ID" value="KAK7100564.1"/>
    <property type="molecule type" value="Genomic_DNA"/>
</dbReference>
<dbReference type="GO" id="GO:0005634">
    <property type="term" value="C:nucleus"/>
    <property type="evidence" value="ECO:0007669"/>
    <property type="project" value="TreeGrafter"/>
</dbReference>
<dbReference type="GO" id="GO:0043517">
    <property type="term" value="P:positive regulation of DNA damage response, signal transduction by p53 class mediator"/>
    <property type="evidence" value="ECO:0007669"/>
    <property type="project" value="InterPro"/>
</dbReference>
<sequence>MAAEAPFLAVSEYFQSPYGSVSFAKKDQLPMVKTKGGKTVTGVSTVARHLSQAGTVSCGLTLEDQAAVDQWLEYHVTQVVHCGQNQQLCTQVLQELNNYLSDKVYFVTHHPTVADIILYHGLHNIFTKLAFHDKEKYVHLSRWFNNIQQDKRLRQSLQPLTFSRTSLYSS</sequence>
<dbReference type="GO" id="GO:0005737">
    <property type="term" value="C:cytoplasm"/>
    <property type="evidence" value="ECO:0007669"/>
    <property type="project" value="TreeGrafter"/>
</dbReference>
<dbReference type="InterPro" id="IPR053836">
    <property type="entry name" value="Arc1-like_N"/>
</dbReference>
<organism evidence="2 3">
    <name type="scientific">Littorina saxatilis</name>
    <dbReference type="NCBI Taxonomy" id="31220"/>
    <lineage>
        <taxon>Eukaryota</taxon>
        <taxon>Metazoa</taxon>
        <taxon>Spiralia</taxon>
        <taxon>Lophotrochozoa</taxon>
        <taxon>Mollusca</taxon>
        <taxon>Gastropoda</taxon>
        <taxon>Caenogastropoda</taxon>
        <taxon>Littorinimorpha</taxon>
        <taxon>Littorinoidea</taxon>
        <taxon>Littorinidae</taxon>
        <taxon>Littorina</taxon>
    </lineage>
</organism>
<dbReference type="InterPro" id="IPR036282">
    <property type="entry name" value="Glutathione-S-Trfase_C_sf"/>
</dbReference>
<evidence type="ECO:0000259" key="1">
    <source>
        <dbReference type="PROSITE" id="PS50405"/>
    </source>
</evidence>
<dbReference type="AlphaFoldDB" id="A0AAN9GAI5"/>
<dbReference type="SUPFAM" id="SSF47616">
    <property type="entry name" value="GST C-terminal domain-like"/>
    <property type="match status" value="1"/>
</dbReference>
<dbReference type="PANTHER" id="PTHR44490:SF1">
    <property type="entry name" value="EUKARYOTIC TRANSLATION ELONGATION FACTOR 1 EPSILON-1"/>
    <property type="match status" value="1"/>
</dbReference>
<keyword evidence="3" id="KW-1185">Reference proteome</keyword>
<dbReference type="GO" id="GO:0017101">
    <property type="term" value="C:aminoacyl-tRNA synthetase multienzyme complex"/>
    <property type="evidence" value="ECO:0007669"/>
    <property type="project" value="InterPro"/>
</dbReference>
<dbReference type="InterPro" id="IPR053837">
    <property type="entry name" value="AIMP3/p18_C"/>
</dbReference>
<dbReference type="InterPro" id="IPR042450">
    <property type="entry name" value="EEF1E1"/>
</dbReference>
<feature type="domain" description="GST C-terminal" evidence="1">
    <location>
        <begin position="45"/>
        <end position="167"/>
    </location>
</feature>
<evidence type="ECO:0000313" key="3">
    <source>
        <dbReference type="Proteomes" id="UP001374579"/>
    </source>
</evidence>
<reference evidence="2 3" key="1">
    <citation type="submission" date="2024-02" db="EMBL/GenBank/DDBJ databases">
        <title>Chromosome-scale genome assembly of the rough periwinkle Littorina saxatilis.</title>
        <authorList>
            <person name="De Jode A."/>
            <person name="Faria R."/>
            <person name="Formenti G."/>
            <person name="Sims Y."/>
            <person name="Smith T.P."/>
            <person name="Tracey A."/>
            <person name="Wood J.M.D."/>
            <person name="Zagrodzka Z.B."/>
            <person name="Johannesson K."/>
            <person name="Butlin R.K."/>
            <person name="Leder E.H."/>
        </authorList>
    </citation>
    <scope>NUCLEOTIDE SEQUENCE [LARGE SCALE GENOMIC DNA]</scope>
    <source>
        <strain evidence="2">Snail1</strain>
        <tissue evidence="2">Muscle</tissue>
    </source>
</reference>
<evidence type="ECO:0000313" key="2">
    <source>
        <dbReference type="EMBL" id="KAK7100564.1"/>
    </source>
</evidence>
<dbReference type="InterPro" id="IPR010987">
    <property type="entry name" value="Glutathione-S-Trfase_C-like"/>
</dbReference>
<proteinExistence type="predicted"/>
<accession>A0AAN9GAI5</accession>
<dbReference type="Proteomes" id="UP001374579">
    <property type="component" value="Unassembled WGS sequence"/>
</dbReference>
<protein>
    <recommendedName>
        <fullName evidence="1">GST C-terminal domain-containing protein</fullName>
    </recommendedName>
</protein>
<gene>
    <name evidence="2" type="ORF">V1264_023493</name>
</gene>
<comment type="caution">
    <text evidence="2">The sequence shown here is derived from an EMBL/GenBank/DDBJ whole genome shotgun (WGS) entry which is preliminary data.</text>
</comment>
<dbReference type="Pfam" id="PF21972">
    <property type="entry name" value="Arc1p_N_like"/>
    <property type="match status" value="1"/>
</dbReference>
<dbReference type="PANTHER" id="PTHR44490">
    <property type="entry name" value="EUKARYOTIC TRANSLATION ELONGATION FACTOR 1 EPSILON-1"/>
    <property type="match status" value="1"/>
</dbReference>